<dbReference type="GO" id="GO:0016705">
    <property type="term" value="F:oxidoreductase activity, acting on paired donors, with incorporation or reduction of molecular oxygen"/>
    <property type="evidence" value="ECO:0007669"/>
    <property type="project" value="InterPro"/>
</dbReference>
<dbReference type="GO" id="GO:0051537">
    <property type="term" value="F:2 iron, 2 sulfur cluster binding"/>
    <property type="evidence" value="ECO:0007669"/>
    <property type="project" value="InterPro"/>
</dbReference>
<dbReference type="Gene3D" id="2.40.30.10">
    <property type="entry name" value="Translation factors"/>
    <property type="match status" value="1"/>
</dbReference>
<protein>
    <submittedName>
        <fullName evidence="13">Maleylacetoacetate isomerase</fullName>
    </submittedName>
</protein>
<feature type="domain" description="2Fe-2S ferredoxin-type" evidence="11">
    <location>
        <begin position="924"/>
        <end position="1010"/>
    </location>
</feature>
<dbReference type="AlphaFoldDB" id="A0A1W6CVH0"/>
<evidence type="ECO:0000313" key="14">
    <source>
        <dbReference type="Proteomes" id="UP000193017"/>
    </source>
</evidence>
<dbReference type="PRINTS" id="PR00359">
    <property type="entry name" value="BP450"/>
</dbReference>
<dbReference type="Pfam" id="PF00067">
    <property type="entry name" value="p450"/>
    <property type="match status" value="1"/>
</dbReference>
<dbReference type="PANTHER" id="PTHR46696:SF6">
    <property type="entry name" value="P450, PUTATIVE (EUROFUNG)-RELATED"/>
    <property type="match status" value="1"/>
</dbReference>
<dbReference type="InterPro" id="IPR039261">
    <property type="entry name" value="FNR_nucleotide-bd"/>
</dbReference>
<dbReference type="InterPro" id="IPR040079">
    <property type="entry name" value="Glutathione_S-Trfase"/>
</dbReference>
<keyword evidence="4" id="KW-0479">Metal-binding</keyword>
<dbReference type="InterPro" id="IPR036396">
    <property type="entry name" value="Cyt_P450_sf"/>
</dbReference>
<dbReference type="InterPro" id="IPR034333">
    <property type="entry name" value="GST_Zeta_N"/>
</dbReference>
<dbReference type="InterPro" id="IPR036010">
    <property type="entry name" value="2Fe-2S_ferredoxin-like_sf"/>
</dbReference>
<dbReference type="NCBIfam" id="TIGR01262">
    <property type="entry name" value="maiA"/>
    <property type="match status" value="1"/>
</dbReference>
<dbReference type="InterPro" id="IPR005955">
    <property type="entry name" value="GST_Zeta"/>
</dbReference>
<evidence type="ECO:0000256" key="6">
    <source>
        <dbReference type="ARBA" id="ARBA00023004"/>
    </source>
</evidence>
<evidence type="ECO:0000256" key="3">
    <source>
        <dbReference type="ARBA" id="ARBA00022617"/>
    </source>
</evidence>
<dbReference type="InterPro" id="IPR012675">
    <property type="entry name" value="Beta-grasp_dom_sf"/>
</dbReference>
<evidence type="ECO:0000256" key="4">
    <source>
        <dbReference type="ARBA" id="ARBA00022723"/>
    </source>
</evidence>
<evidence type="ECO:0000259" key="10">
    <source>
        <dbReference type="PROSITE" id="PS50405"/>
    </source>
</evidence>
<dbReference type="SUPFAM" id="SSF52343">
    <property type="entry name" value="Ferredoxin reductase-like, C-terminal NADP-linked domain"/>
    <property type="match status" value="1"/>
</dbReference>
<dbReference type="Gene3D" id="1.20.1050.10">
    <property type="match status" value="1"/>
</dbReference>
<dbReference type="InterPro" id="IPR017927">
    <property type="entry name" value="FAD-bd_FR_type"/>
</dbReference>
<feature type="domain" description="GST C-terminal" evidence="10">
    <location>
        <begin position="91"/>
        <end position="218"/>
    </location>
</feature>
<dbReference type="InterPro" id="IPR017972">
    <property type="entry name" value="Cyt_P450_CS"/>
</dbReference>
<evidence type="ECO:0000256" key="7">
    <source>
        <dbReference type="ARBA" id="ARBA00023033"/>
    </source>
</evidence>
<dbReference type="SFLD" id="SFLDG00358">
    <property type="entry name" value="Main_(cytGST)"/>
    <property type="match status" value="1"/>
</dbReference>
<name>A0A1W6CVH0_9RHOB</name>
<evidence type="ECO:0000256" key="1">
    <source>
        <dbReference type="ARBA" id="ARBA00010007"/>
    </source>
</evidence>
<dbReference type="SUPFAM" id="SSF63380">
    <property type="entry name" value="Riboflavin synthase domain-like"/>
    <property type="match status" value="1"/>
</dbReference>
<dbReference type="Gene3D" id="3.40.50.80">
    <property type="entry name" value="Nucleotide-binding domain of ferredoxin-NADP reductase (FNR) module"/>
    <property type="match status" value="1"/>
</dbReference>
<dbReference type="InterPro" id="IPR002397">
    <property type="entry name" value="Cyt_P450_B"/>
</dbReference>
<dbReference type="FunFam" id="1.10.630.10:FF:000018">
    <property type="entry name" value="Cytochrome P450 monooxygenase"/>
    <property type="match status" value="1"/>
</dbReference>
<dbReference type="Pfam" id="PF13409">
    <property type="entry name" value="GST_N_2"/>
    <property type="match status" value="1"/>
</dbReference>
<dbReference type="InterPro" id="IPR001128">
    <property type="entry name" value="Cyt_P450"/>
</dbReference>
<dbReference type="CDD" id="cd00207">
    <property type="entry name" value="fer2"/>
    <property type="match status" value="1"/>
</dbReference>
<dbReference type="Gene3D" id="3.40.30.10">
    <property type="entry name" value="Glutaredoxin"/>
    <property type="match status" value="1"/>
</dbReference>
<dbReference type="InterPro" id="IPR034330">
    <property type="entry name" value="GST_Zeta_C"/>
</dbReference>
<keyword evidence="3" id="KW-0349">Heme</keyword>
<dbReference type="EMBL" id="CP020612">
    <property type="protein sequence ID" value="ARJ68825.1"/>
    <property type="molecule type" value="Genomic_DNA"/>
</dbReference>
<evidence type="ECO:0000259" key="9">
    <source>
        <dbReference type="PROSITE" id="PS50404"/>
    </source>
</evidence>
<evidence type="ECO:0000259" key="12">
    <source>
        <dbReference type="PROSITE" id="PS51384"/>
    </source>
</evidence>
<reference evidence="13 14" key="1">
    <citation type="submission" date="2017-03" db="EMBL/GenBank/DDBJ databases">
        <title>Genome sequence of Paracoccus contaminans isolated from a water microcosm.</title>
        <authorList>
            <person name="Aurass P."/>
            <person name="Karste S."/>
            <person name="Trost E."/>
            <person name="Glaeser S.P."/>
            <person name="Kaempfer P."/>
            <person name="Flieger A."/>
        </authorList>
    </citation>
    <scope>NUCLEOTIDE SEQUENCE [LARGE SCALE GENOMIC DNA]</scope>
    <source>
        <strain evidence="14">RKI 16-01929T\LMG 29738T\CCM 8701T\CIP 111112T</strain>
    </source>
</reference>
<comment type="similarity">
    <text evidence="1">Belongs to the GST superfamily. Zeta family.</text>
</comment>
<dbReference type="GO" id="GO:0005506">
    <property type="term" value="F:iron ion binding"/>
    <property type="evidence" value="ECO:0007669"/>
    <property type="project" value="InterPro"/>
</dbReference>
<keyword evidence="5" id="KW-0560">Oxidoreductase</keyword>
<sequence length="1010" mass="109444">MTAVERPVLHDYWRSSASYRVRIALALKGIAYDRVPVDLLAGEQRGAANMAVNPQGLVPTLEIDGLVLTQSLAIIGYLDETRPDPALLPADPAGRARVRALALAVACEIHPLSNPSVLSRVEALGGPDARVRWNRENIARGLESVERLLDHPGFTGRFCHGDAPGLADCTLIPQLYNAARWGVDYTHLTRIRAVEAACEIHPAFAAAHPDRFAPDGAPAQVAGRGKVCCNRNEKWHSRARRDEGGDAVMDGAAQPTPFACPFHGSEAGRSFDPFGPAYQADPAEALRWSRESEPVFFSEPLGYWVVSRYDDIKAIFRDPILFSPANALEKITPPSPEAVEVLARANYAMNRTLVNEDEPAHMARRRVLLDAFTPHALAAHRPMVRDLVRGRLDAIVDKGRSDLVADMLWDVPLTVALHFLGVPPDDMDKLRSFSVAHTVNTWGRPSPDQQVAVAEGVAAFWTYSGEVLARMAARVDAGEHPHGWMYDMIAKNRVMPDIVTDNYLHSMMMAIIVAAHETTALASANMFRRLLEDRAQWDAICADPALIPAAVEECLRHSGSVVAWRRVATADAQVAGVTIPAGGKILMVTASANHDPRQFDNPDALDIWRDNAADHLTFGYGAHQCMGKNLGRMEMAVMLEEVSRRLPHLRLEDQAFTYLPNISFRGPEAVWVHWNPALNPAQTAPARDFPVGAPDRKAIQRQLTVTEARPLADGVLGITLSDPSGRALPDWTPGAHLEIVLPDGEGRRYSLCGRPGGDWQIAVLREDAGRGGSRWMHENARPGATLSVRGPRNHFRLDETAPAHILIAGGIGITPILAMADRLKAAGLPYQLHYAGRFAAHMAFLDRARADHGDALHLHIAADGGRADLPALVAEAAPGTRLSACGPARLLEELDRLVAARPDLTLAFEHFTGGGDAGALGQGQPFNAVCADSGLTLEVPDGRTLLDVLRGAGLDVPSDCEEGLCGSCEIGVQSGEIEHRDRVLTAAERAAGDRIITCCSRARGRLVLSI</sequence>
<dbReference type="PROSITE" id="PS50405">
    <property type="entry name" value="GST_CTER"/>
    <property type="match status" value="1"/>
</dbReference>
<comment type="function">
    <text evidence="8">Cytochromes P450 are a group of heme-thiolate monooxygenases. They oxidize a variety of structurally unrelated compounds, including steroids, fatty acids, and xenobiotics.</text>
</comment>
<dbReference type="KEGG" id="pcon:B0A89_03445"/>
<dbReference type="CDD" id="cd03042">
    <property type="entry name" value="GST_N_Zeta"/>
    <property type="match status" value="1"/>
</dbReference>
<dbReference type="PANTHER" id="PTHR46696">
    <property type="entry name" value="P450, PUTATIVE (EUROFUNG)-RELATED"/>
    <property type="match status" value="1"/>
</dbReference>
<evidence type="ECO:0000259" key="11">
    <source>
        <dbReference type="PROSITE" id="PS51085"/>
    </source>
</evidence>
<keyword evidence="6" id="KW-0408">Iron</keyword>
<feature type="domain" description="GST N-terminal" evidence="9">
    <location>
        <begin position="5"/>
        <end position="86"/>
    </location>
</feature>
<dbReference type="InterPro" id="IPR017938">
    <property type="entry name" value="Riboflavin_synthase-like_b-brl"/>
</dbReference>
<dbReference type="PROSITE" id="PS00197">
    <property type="entry name" value="2FE2S_FER_1"/>
    <property type="match status" value="1"/>
</dbReference>
<dbReference type="PROSITE" id="PS00086">
    <property type="entry name" value="CYTOCHROME_P450"/>
    <property type="match status" value="1"/>
</dbReference>
<dbReference type="GO" id="GO:0004497">
    <property type="term" value="F:monooxygenase activity"/>
    <property type="evidence" value="ECO:0007669"/>
    <property type="project" value="UniProtKB-KW"/>
</dbReference>
<evidence type="ECO:0000256" key="8">
    <source>
        <dbReference type="ARBA" id="ARBA00043906"/>
    </source>
</evidence>
<accession>A0A1W6CVH0</accession>
<feature type="domain" description="FAD-binding FR-type" evidence="12">
    <location>
        <begin position="698"/>
        <end position="798"/>
    </location>
</feature>
<dbReference type="SUPFAM" id="SSF54292">
    <property type="entry name" value="2Fe-2S ferredoxin-like"/>
    <property type="match status" value="1"/>
</dbReference>
<keyword evidence="13" id="KW-0413">Isomerase</keyword>
<dbReference type="GO" id="GO:0005737">
    <property type="term" value="C:cytoplasm"/>
    <property type="evidence" value="ECO:0007669"/>
    <property type="project" value="InterPro"/>
</dbReference>
<evidence type="ECO:0000256" key="5">
    <source>
        <dbReference type="ARBA" id="ARBA00023002"/>
    </source>
</evidence>
<dbReference type="InterPro" id="IPR004045">
    <property type="entry name" value="Glutathione_S-Trfase_N"/>
</dbReference>
<dbReference type="CDD" id="cd11078">
    <property type="entry name" value="CYP130-like"/>
    <property type="match status" value="1"/>
</dbReference>
<dbReference type="GO" id="GO:0020037">
    <property type="term" value="F:heme binding"/>
    <property type="evidence" value="ECO:0007669"/>
    <property type="project" value="InterPro"/>
</dbReference>
<dbReference type="PROSITE" id="PS50404">
    <property type="entry name" value="GST_NTER"/>
    <property type="match status" value="1"/>
</dbReference>
<dbReference type="InterPro" id="IPR036249">
    <property type="entry name" value="Thioredoxin-like_sf"/>
</dbReference>
<keyword evidence="7" id="KW-0503">Monooxygenase</keyword>
<organism evidence="13 14">
    <name type="scientific">Paracoccus contaminans</name>
    <dbReference type="NCBI Taxonomy" id="1945662"/>
    <lineage>
        <taxon>Bacteria</taxon>
        <taxon>Pseudomonadati</taxon>
        <taxon>Pseudomonadota</taxon>
        <taxon>Alphaproteobacteria</taxon>
        <taxon>Rhodobacterales</taxon>
        <taxon>Paracoccaceae</taxon>
        <taxon>Paracoccus</taxon>
    </lineage>
</organism>
<keyword evidence="14" id="KW-1185">Reference proteome</keyword>
<dbReference type="CDD" id="cd03191">
    <property type="entry name" value="GST_C_Zeta"/>
    <property type="match status" value="1"/>
</dbReference>
<dbReference type="PROSITE" id="PS51384">
    <property type="entry name" value="FAD_FR"/>
    <property type="match status" value="1"/>
</dbReference>
<dbReference type="Pfam" id="PF00111">
    <property type="entry name" value="Fer2"/>
    <property type="match status" value="1"/>
</dbReference>
<dbReference type="GO" id="GO:0009072">
    <property type="term" value="P:aromatic amino acid metabolic process"/>
    <property type="evidence" value="ECO:0007669"/>
    <property type="project" value="InterPro"/>
</dbReference>
<dbReference type="SUPFAM" id="SSF52833">
    <property type="entry name" value="Thioredoxin-like"/>
    <property type="match status" value="1"/>
</dbReference>
<dbReference type="InterPro" id="IPR001041">
    <property type="entry name" value="2Fe-2S_ferredoxin-type"/>
</dbReference>
<evidence type="ECO:0000313" key="13">
    <source>
        <dbReference type="EMBL" id="ARJ68825.1"/>
    </source>
</evidence>
<dbReference type="InterPro" id="IPR036282">
    <property type="entry name" value="Glutathione-S-Trfase_C_sf"/>
</dbReference>
<dbReference type="Gene3D" id="1.10.630.10">
    <property type="entry name" value="Cytochrome P450"/>
    <property type="match status" value="1"/>
</dbReference>
<dbReference type="SUPFAM" id="SSF47616">
    <property type="entry name" value="GST C-terminal domain-like"/>
    <property type="match status" value="1"/>
</dbReference>
<proteinExistence type="inferred from homology"/>
<gene>
    <name evidence="13" type="ORF">B0A89_03445</name>
</gene>
<dbReference type="GO" id="GO:0016853">
    <property type="term" value="F:isomerase activity"/>
    <property type="evidence" value="ECO:0007669"/>
    <property type="project" value="UniProtKB-KW"/>
</dbReference>
<comment type="similarity">
    <text evidence="2">Belongs to the cytochrome P450 family.</text>
</comment>
<dbReference type="InterPro" id="IPR006058">
    <property type="entry name" value="2Fe2S_fd_BS"/>
</dbReference>
<dbReference type="Gene3D" id="3.10.20.30">
    <property type="match status" value="1"/>
</dbReference>
<evidence type="ECO:0000256" key="2">
    <source>
        <dbReference type="ARBA" id="ARBA00010617"/>
    </source>
</evidence>
<dbReference type="SFLD" id="SFLDS00019">
    <property type="entry name" value="Glutathione_Transferase_(cytos"/>
    <property type="match status" value="1"/>
</dbReference>
<dbReference type="Proteomes" id="UP000193017">
    <property type="component" value="Chromosome"/>
</dbReference>
<dbReference type="STRING" id="1945662.B0A89_03445"/>
<dbReference type="PROSITE" id="PS51085">
    <property type="entry name" value="2FE2S_FER_2"/>
    <property type="match status" value="1"/>
</dbReference>
<dbReference type="InterPro" id="IPR010987">
    <property type="entry name" value="Glutathione-S-Trfase_C-like"/>
</dbReference>
<dbReference type="SUPFAM" id="SSF48264">
    <property type="entry name" value="Cytochrome P450"/>
    <property type="match status" value="1"/>
</dbReference>
<dbReference type="CDD" id="cd06185">
    <property type="entry name" value="PDR_like"/>
    <property type="match status" value="1"/>
</dbReference>